<dbReference type="GO" id="GO:0010181">
    <property type="term" value="F:FMN binding"/>
    <property type="evidence" value="ECO:0007669"/>
    <property type="project" value="InterPro"/>
</dbReference>
<gene>
    <name evidence="6" type="ORF">BCV69DRAFT_281441</name>
</gene>
<dbReference type="PANTHER" id="PTHR43656:SF2">
    <property type="entry name" value="BINDING OXIDOREDUCTASE, PUTATIVE (AFU_ORTHOLOGUE AFUA_2G08260)-RELATED"/>
    <property type="match status" value="1"/>
</dbReference>
<evidence type="ECO:0000256" key="3">
    <source>
        <dbReference type="ARBA" id="ARBA00022643"/>
    </source>
</evidence>
<evidence type="ECO:0000256" key="2">
    <source>
        <dbReference type="ARBA" id="ARBA00022630"/>
    </source>
</evidence>
<dbReference type="Pfam" id="PF00724">
    <property type="entry name" value="Oxidored_FMN"/>
    <property type="match status" value="1"/>
</dbReference>
<feature type="domain" description="NADH:flavin oxidoreductase/NADH oxidase N-terminal" evidence="5">
    <location>
        <begin position="27"/>
        <end position="289"/>
    </location>
</feature>
<keyword evidence="4" id="KW-0560">Oxidoreductase</keyword>
<dbReference type="STRING" id="1684307.A0A316UB51"/>
<proteinExistence type="inferred from homology"/>
<dbReference type="SUPFAM" id="SSF51395">
    <property type="entry name" value="FMN-linked oxidoreductases"/>
    <property type="match status" value="1"/>
</dbReference>
<dbReference type="OrthoDB" id="1663137at2759"/>
<dbReference type="AlphaFoldDB" id="A0A316UB51"/>
<evidence type="ECO:0000256" key="4">
    <source>
        <dbReference type="ARBA" id="ARBA00023002"/>
    </source>
</evidence>
<accession>A0A316UB51</accession>
<dbReference type="GO" id="GO:0016491">
    <property type="term" value="F:oxidoreductase activity"/>
    <property type="evidence" value="ECO:0007669"/>
    <property type="project" value="UniProtKB-KW"/>
</dbReference>
<organism evidence="6 7">
    <name type="scientific">Pseudomicrostroma glucosiphilum</name>
    <dbReference type="NCBI Taxonomy" id="1684307"/>
    <lineage>
        <taxon>Eukaryota</taxon>
        <taxon>Fungi</taxon>
        <taxon>Dikarya</taxon>
        <taxon>Basidiomycota</taxon>
        <taxon>Ustilaginomycotina</taxon>
        <taxon>Exobasidiomycetes</taxon>
        <taxon>Microstromatales</taxon>
        <taxon>Microstromatales incertae sedis</taxon>
        <taxon>Pseudomicrostroma</taxon>
    </lineage>
</organism>
<dbReference type="Gene3D" id="3.20.20.70">
    <property type="entry name" value="Aldolase class I"/>
    <property type="match status" value="1"/>
</dbReference>
<dbReference type="InterPro" id="IPR001155">
    <property type="entry name" value="OxRdtase_FMN_N"/>
</dbReference>
<evidence type="ECO:0000313" key="6">
    <source>
        <dbReference type="EMBL" id="PWN22447.1"/>
    </source>
</evidence>
<dbReference type="PANTHER" id="PTHR43656">
    <property type="entry name" value="BINDING OXIDOREDUCTASE, PUTATIVE (AFU_ORTHOLOGUE AFUA_2G08260)-RELATED"/>
    <property type="match status" value="1"/>
</dbReference>
<evidence type="ECO:0000259" key="5">
    <source>
        <dbReference type="Pfam" id="PF00724"/>
    </source>
</evidence>
<dbReference type="InterPro" id="IPR013785">
    <property type="entry name" value="Aldolase_TIM"/>
</dbReference>
<keyword evidence="7" id="KW-1185">Reference proteome</keyword>
<dbReference type="EMBL" id="KZ819323">
    <property type="protein sequence ID" value="PWN22447.1"/>
    <property type="molecule type" value="Genomic_DNA"/>
</dbReference>
<reference evidence="6 7" key="1">
    <citation type="journal article" date="2018" name="Mol. Biol. Evol.">
        <title>Broad Genomic Sampling Reveals a Smut Pathogenic Ancestry of the Fungal Clade Ustilaginomycotina.</title>
        <authorList>
            <person name="Kijpornyongpan T."/>
            <person name="Mondo S.J."/>
            <person name="Barry K."/>
            <person name="Sandor L."/>
            <person name="Lee J."/>
            <person name="Lipzen A."/>
            <person name="Pangilinan J."/>
            <person name="LaButti K."/>
            <person name="Hainaut M."/>
            <person name="Henrissat B."/>
            <person name="Grigoriev I.V."/>
            <person name="Spatafora J.W."/>
            <person name="Aime M.C."/>
        </authorList>
    </citation>
    <scope>NUCLEOTIDE SEQUENCE [LARGE SCALE GENOMIC DNA]</scope>
    <source>
        <strain evidence="6 7">MCA 4718</strain>
    </source>
</reference>
<dbReference type="Proteomes" id="UP000245942">
    <property type="component" value="Unassembled WGS sequence"/>
</dbReference>
<dbReference type="RefSeq" id="XP_025349607.1">
    <property type="nucleotide sequence ID" value="XM_025491989.1"/>
</dbReference>
<sequence length="479" mass="51617">MADTVASSASVNRLKSPVTLPCGRVVPNRFAKAPMEELQAPFGGGLPPTRLLNLYKEWAEGGWGMIITGNIAIDQTHLGTPFDVTFSKSVSSADMDRYKEYAKSCQAGKAPSTSNQHTRPLAIVQLVHAGRQSGRGFGRYPWKASMAPSAVPMATAAGSLPWPLSSAFDWLMWGSCRAMTTAEVEDLVKRFADAAEVVHDAGFDGVELHGSHGYMLAAFLSPRTNLRTDKYGGSARNRFRIVEEIIVEIRRRLPKAFVVGIKLNSADYVHGGLTEEDALLNVQWLAEMGGVDFVEISGGNYENPSFLTSDFNADDEMAKLSETTSHQSVKPTPPVKASTKKREAFFSNFARRAAAALPAPTADSPHRMALILTGGLRSRTGCLRALEDAEVDMCGIGRASALLPDLPRSFTDESVSEEEAIVPAPDMALHPPGLLKLVPLKLVGAGWTTLYHAAQMGRIVKGLKADPNIGGWSLLKGLV</sequence>
<evidence type="ECO:0000313" key="7">
    <source>
        <dbReference type="Proteomes" id="UP000245942"/>
    </source>
</evidence>
<comment type="similarity">
    <text evidence="1">Belongs to the NADH:flavin oxidoreductase/NADH oxidase family.</text>
</comment>
<protein>
    <submittedName>
        <fullName evidence="6">FMN-linked oxidoreductase</fullName>
    </submittedName>
</protein>
<evidence type="ECO:0000256" key="1">
    <source>
        <dbReference type="ARBA" id="ARBA00005979"/>
    </source>
</evidence>
<name>A0A316UB51_9BASI</name>
<dbReference type="GeneID" id="37013723"/>
<keyword evidence="3" id="KW-0288">FMN</keyword>
<dbReference type="InterPro" id="IPR051799">
    <property type="entry name" value="NADH_flavin_oxidoreductase"/>
</dbReference>
<keyword evidence="2" id="KW-0285">Flavoprotein</keyword>